<keyword evidence="1" id="KW-0812">Transmembrane</keyword>
<sequence length="101" mass="12140">MHYRLLNIAVTSCTEGKVFIISTINNKHLYVCYVLVLATFLWIYFKVSENSHFHMKVFMRFTSSCKVPFVKFHIHMRFARRLQSRQCLYLTGRCYRTCLCK</sequence>
<name>A0A6G5AG95_RHIMP</name>
<evidence type="ECO:0000256" key="1">
    <source>
        <dbReference type="SAM" id="Phobius"/>
    </source>
</evidence>
<keyword evidence="1" id="KW-1133">Transmembrane helix</keyword>
<proteinExistence type="predicted"/>
<reference evidence="2" key="1">
    <citation type="submission" date="2020-03" db="EMBL/GenBank/DDBJ databases">
        <title>A transcriptome and proteome of the tick Rhipicephalus microplus shaped by the genetic composition of its hosts and developmental stage.</title>
        <authorList>
            <person name="Garcia G.R."/>
            <person name="Ribeiro J.M.C."/>
            <person name="Maruyama S.R."/>
            <person name="Gardinasse L.G."/>
            <person name="Nelson K."/>
            <person name="Ferreira B.R."/>
            <person name="Andrade T.G."/>
            <person name="Santos I.K.F.M."/>
        </authorList>
    </citation>
    <scope>NUCLEOTIDE SEQUENCE</scope>
    <source>
        <strain evidence="2">NSGR</strain>
        <tissue evidence="2">Salivary glands</tissue>
    </source>
</reference>
<dbReference type="AlphaFoldDB" id="A0A6G5AG95"/>
<feature type="transmembrane region" description="Helical" evidence="1">
    <location>
        <begin position="28"/>
        <end position="45"/>
    </location>
</feature>
<accession>A0A6G5AG95</accession>
<dbReference type="EMBL" id="GIKN01007335">
    <property type="protein sequence ID" value="NIE49608.1"/>
    <property type="molecule type" value="Transcribed_RNA"/>
</dbReference>
<evidence type="ECO:0000313" key="2">
    <source>
        <dbReference type="EMBL" id="NIE49608.1"/>
    </source>
</evidence>
<protein>
    <submittedName>
        <fullName evidence="2">Uncharacterized protein</fullName>
    </submittedName>
</protein>
<keyword evidence="1" id="KW-0472">Membrane</keyword>
<organism evidence="2">
    <name type="scientific">Rhipicephalus microplus</name>
    <name type="common">Cattle tick</name>
    <name type="synonym">Boophilus microplus</name>
    <dbReference type="NCBI Taxonomy" id="6941"/>
    <lineage>
        <taxon>Eukaryota</taxon>
        <taxon>Metazoa</taxon>
        <taxon>Ecdysozoa</taxon>
        <taxon>Arthropoda</taxon>
        <taxon>Chelicerata</taxon>
        <taxon>Arachnida</taxon>
        <taxon>Acari</taxon>
        <taxon>Parasitiformes</taxon>
        <taxon>Ixodida</taxon>
        <taxon>Ixodoidea</taxon>
        <taxon>Ixodidae</taxon>
        <taxon>Rhipicephalinae</taxon>
        <taxon>Rhipicephalus</taxon>
        <taxon>Boophilus</taxon>
    </lineage>
</organism>